<dbReference type="SMART" id="SM00198">
    <property type="entry name" value="SCP"/>
    <property type="match status" value="1"/>
</dbReference>
<evidence type="ECO:0000259" key="2">
    <source>
        <dbReference type="SMART" id="SM00198"/>
    </source>
</evidence>
<feature type="chain" id="PRO_5024428850" evidence="1">
    <location>
        <begin position="17"/>
        <end position="216"/>
    </location>
</feature>
<protein>
    <submittedName>
        <fullName evidence="3">SCP domain-containing protein</fullName>
    </submittedName>
</protein>
<evidence type="ECO:0000313" key="3">
    <source>
        <dbReference type="WBParaSite" id="MCU_002074-RA"/>
    </source>
</evidence>
<name>A0A5K3ER32_MESCO</name>
<sequence length="216" mass="24592">MWKLFYLLAISWCAVAVVPTDQERNDIVEEHATAREGVTPTATNMQLIRYSTELENLAQQWTNSCSNQAPNSTLFPNRTDVSLTWTSASDGKPTYYSVMVAFTLGKYYYTYENNSCKNNCRLYLQVVWANTTEVGCAMSPCNNIRPNSTKPVYLVACAYRPPGNIEGQRPYKNGTVCQDCPYDFWCYRNQCTNDTSLLPATTYAYDTETAETFDFF</sequence>
<feature type="domain" description="SCP" evidence="2">
    <location>
        <begin position="22"/>
        <end position="167"/>
    </location>
</feature>
<dbReference type="WBParaSite" id="MCU_002074-RA">
    <property type="protein sequence ID" value="MCU_002074-RA"/>
    <property type="gene ID" value="MCU_002074"/>
</dbReference>
<dbReference type="AlphaFoldDB" id="A0A5K3ER32"/>
<accession>A0A5K3ER32</accession>
<dbReference type="InterPro" id="IPR035940">
    <property type="entry name" value="CAP_sf"/>
</dbReference>
<feature type="signal peptide" evidence="1">
    <location>
        <begin position="1"/>
        <end position="16"/>
    </location>
</feature>
<dbReference type="InterPro" id="IPR001283">
    <property type="entry name" value="CRISP-related"/>
</dbReference>
<dbReference type="PRINTS" id="PR00837">
    <property type="entry name" value="V5TPXLIKE"/>
</dbReference>
<dbReference type="PANTHER" id="PTHR10334">
    <property type="entry name" value="CYSTEINE-RICH SECRETORY PROTEIN-RELATED"/>
    <property type="match status" value="1"/>
</dbReference>
<dbReference type="Pfam" id="PF00188">
    <property type="entry name" value="CAP"/>
    <property type="match status" value="1"/>
</dbReference>
<dbReference type="SUPFAM" id="SSF55797">
    <property type="entry name" value="PR-1-like"/>
    <property type="match status" value="1"/>
</dbReference>
<keyword evidence="1" id="KW-0732">Signal</keyword>
<dbReference type="InterPro" id="IPR014044">
    <property type="entry name" value="CAP_dom"/>
</dbReference>
<evidence type="ECO:0000256" key="1">
    <source>
        <dbReference type="SAM" id="SignalP"/>
    </source>
</evidence>
<proteinExistence type="predicted"/>
<dbReference type="Gene3D" id="3.40.33.10">
    <property type="entry name" value="CAP"/>
    <property type="match status" value="1"/>
</dbReference>
<organism evidence="3">
    <name type="scientific">Mesocestoides corti</name>
    <name type="common">Flatworm</name>
    <dbReference type="NCBI Taxonomy" id="53468"/>
    <lineage>
        <taxon>Eukaryota</taxon>
        <taxon>Metazoa</taxon>
        <taxon>Spiralia</taxon>
        <taxon>Lophotrochozoa</taxon>
        <taxon>Platyhelminthes</taxon>
        <taxon>Cestoda</taxon>
        <taxon>Eucestoda</taxon>
        <taxon>Cyclophyllidea</taxon>
        <taxon>Mesocestoididae</taxon>
        <taxon>Mesocestoides</taxon>
    </lineage>
</organism>
<reference evidence="3" key="1">
    <citation type="submission" date="2019-11" db="UniProtKB">
        <authorList>
            <consortium name="WormBaseParasite"/>
        </authorList>
    </citation>
    <scope>IDENTIFICATION</scope>
</reference>